<proteinExistence type="predicted"/>
<accession>A0A7H1NR63</accession>
<protein>
    <recommendedName>
        <fullName evidence="3">DUF2184 domain-containing protein</fullName>
    </recommendedName>
</protein>
<sequence>MQPDDTFQPSTWAKDGPILAKHMGVVLDQITHYTTEPAALALDSQPALNTVPNLGVPLSLLSTIDPQLIRVLNSPLRAEAIYGRRQMGAWSDKTLYLKVLEGAGYGVAYGDFNKGGMASVNTGFEEIDRFLYQTHIRWGELEEATIGTAQISLANELRIQGVNVLERFINKVYFYGIAGQRTYGVLNAPQLLPAIQPDTKKEGGTAWDNATNIEIYNDVLKLFDTLVDRLDGVIDMNTPLTLVVPNSRQVLLRRTNDYSKPVTALLQDALPNIRIEVAPELGGQKEGTSGGVTGTGPAGNMIQLFVDEIDGTRTVECAFPMRLRLHRLQMHASSLSQKMSIGTWGAIIRRPVGIAQMIGV</sequence>
<dbReference type="Proteomes" id="UP000516349">
    <property type="component" value="Chromosome"/>
</dbReference>
<dbReference type="AlphaFoldDB" id="A0A7H1NR63"/>
<reference evidence="1 2" key="1">
    <citation type="submission" date="2020-08" db="EMBL/GenBank/DDBJ databases">
        <title>Complete genome sequence of Entomobacter blattae G55GP.</title>
        <authorList>
            <person name="Poehlein A."/>
            <person name="Guzman J."/>
            <person name="Daniel R."/>
            <person name="Vilcinskas A."/>
        </authorList>
    </citation>
    <scope>NUCLEOTIDE SEQUENCE [LARGE SCALE GENOMIC DNA]</scope>
    <source>
        <strain evidence="1 2">G55GP</strain>
    </source>
</reference>
<evidence type="ECO:0008006" key="3">
    <source>
        <dbReference type="Google" id="ProtNLM"/>
    </source>
</evidence>
<evidence type="ECO:0000313" key="2">
    <source>
        <dbReference type="Proteomes" id="UP000516349"/>
    </source>
</evidence>
<name>A0A7H1NR63_9PROT</name>
<dbReference type="KEGG" id="ebla:JGUZn3_10450"/>
<dbReference type="EMBL" id="CP060244">
    <property type="protein sequence ID" value="QNT78273.1"/>
    <property type="molecule type" value="Genomic_DNA"/>
</dbReference>
<gene>
    <name evidence="1" type="ORF">JGUZn3_10450</name>
</gene>
<evidence type="ECO:0000313" key="1">
    <source>
        <dbReference type="EMBL" id="QNT78273.1"/>
    </source>
</evidence>
<dbReference type="RefSeq" id="WP_203414603.1">
    <property type="nucleotide sequence ID" value="NZ_CP060244.1"/>
</dbReference>
<organism evidence="1 2">
    <name type="scientific">Entomobacter blattae</name>
    <dbReference type="NCBI Taxonomy" id="2762277"/>
    <lineage>
        <taxon>Bacteria</taxon>
        <taxon>Pseudomonadati</taxon>
        <taxon>Pseudomonadota</taxon>
        <taxon>Alphaproteobacteria</taxon>
        <taxon>Acetobacterales</taxon>
        <taxon>Acetobacteraceae</taxon>
        <taxon>Entomobacter</taxon>
    </lineage>
</organism>
<keyword evidence="2" id="KW-1185">Reference proteome</keyword>